<comment type="caution">
    <text evidence="15">The sequence shown here is derived from an EMBL/GenBank/DDBJ whole genome shotgun (WGS) entry which is preliminary data.</text>
</comment>
<dbReference type="AlphaFoldDB" id="A0A9W9VSX2"/>
<evidence type="ECO:0000256" key="1">
    <source>
        <dbReference type="ARBA" id="ARBA00001936"/>
    </source>
</evidence>
<evidence type="ECO:0000256" key="7">
    <source>
        <dbReference type="ARBA" id="ARBA00022723"/>
    </source>
</evidence>
<keyword evidence="16" id="KW-1185">Reference proteome</keyword>
<keyword evidence="6" id="KW-0507">mRNA processing</keyword>
<dbReference type="InterPro" id="IPR004843">
    <property type="entry name" value="Calcineurin-like_PHP"/>
</dbReference>
<dbReference type="RefSeq" id="XP_056486521.1">
    <property type="nucleotide sequence ID" value="XM_056635901.1"/>
</dbReference>
<protein>
    <submittedName>
        <fullName evidence="15">Lariat debranching enzyme</fullName>
    </submittedName>
</protein>
<evidence type="ECO:0000256" key="10">
    <source>
        <dbReference type="ARBA" id="ARBA00023004"/>
    </source>
</evidence>
<dbReference type="InterPro" id="IPR029052">
    <property type="entry name" value="Metallo-depent_PP-like"/>
</dbReference>
<keyword evidence="8" id="KW-0378">Hydrolase</keyword>
<proteinExistence type="inferred from homology"/>
<dbReference type="Pfam" id="PF05011">
    <property type="entry name" value="DBR1"/>
    <property type="match status" value="1"/>
</dbReference>
<evidence type="ECO:0000256" key="9">
    <source>
        <dbReference type="ARBA" id="ARBA00022833"/>
    </source>
</evidence>
<dbReference type="InterPro" id="IPR041816">
    <property type="entry name" value="Dbr1_N"/>
</dbReference>
<feature type="compositionally biased region" description="Basic residues" evidence="13">
    <location>
        <begin position="654"/>
        <end position="681"/>
    </location>
</feature>
<evidence type="ECO:0000313" key="16">
    <source>
        <dbReference type="Proteomes" id="UP001147747"/>
    </source>
</evidence>
<feature type="region of interest" description="Disordered" evidence="13">
    <location>
        <begin position="643"/>
        <end position="681"/>
    </location>
</feature>
<evidence type="ECO:0000256" key="3">
    <source>
        <dbReference type="ARBA" id="ARBA00001954"/>
    </source>
</evidence>
<comment type="cofactor">
    <cofactor evidence="1">
        <name>Mn(2+)</name>
        <dbReference type="ChEBI" id="CHEBI:29035"/>
    </cofactor>
</comment>
<keyword evidence="11" id="KW-0464">Manganese</keyword>
<feature type="compositionally biased region" description="Polar residues" evidence="13">
    <location>
        <begin position="400"/>
        <end position="409"/>
    </location>
</feature>
<evidence type="ECO:0000256" key="12">
    <source>
        <dbReference type="ARBA" id="ARBA00023242"/>
    </source>
</evidence>
<dbReference type="Pfam" id="PF00149">
    <property type="entry name" value="Metallophos"/>
    <property type="match status" value="1"/>
</dbReference>
<feature type="region of interest" description="Disordered" evidence="13">
    <location>
        <begin position="373"/>
        <end position="409"/>
    </location>
</feature>
<keyword evidence="12" id="KW-0539">Nucleus</keyword>
<evidence type="ECO:0000256" key="4">
    <source>
        <dbReference type="ARBA" id="ARBA00004123"/>
    </source>
</evidence>
<reference evidence="15" key="2">
    <citation type="journal article" date="2023" name="IMA Fungus">
        <title>Comparative genomic study of the Penicillium genus elucidates a diverse pangenome and 15 lateral gene transfer events.</title>
        <authorList>
            <person name="Petersen C."/>
            <person name="Sorensen T."/>
            <person name="Nielsen M.R."/>
            <person name="Sondergaard T.E."/>
            <person name="Sorensen J.L."/>
            <person name="Fitzpatrick D.A."/>
            <person name="Frisvad J.C."/>
            <person name="Nielsen K.L."/>
        </authorList>
    </citation>
    <scope>NUCLEOTIDE SEQUENCE</scope>
    <source>
        <strain evidence="15">IBT 29677</strain>
    </source>
</reference>
<evidence type="ECO:0000256" key="5">
    <source>
        <dbReference type="ARBA" id="ARBA00006045"/>
    </source>
</evidence>
<dbReference type="GO" id="GO:0008419">
    <property type="term" value="F:RNA lariat debranching enzyme activity"/>
    <property type="evidence" value="ECO:0007669"/>
    <property type="project" value="UniProtKB-ARBA"/>
</dbReference>
<comment type="cofactor">
    <cofactor evidence="3">
        <name>Fe(2+)</name>
        <dbReference type="ChEBI" id="CHEBI:29033"/>
    </cofactor>
</comment>
<sequence length="681" mass="76619">MDAPEVRVATVGCGHGSLNLIYDTVEKFAAERGWDGVDIVIIGGDFQALRNADDAACLSVPSRFRKMGDYHEYYSGQRLAPFLTIFCGGNHEASNHLFELYYGGWIAHNIYYLGAANVIRYGPLRISGMSGIWKGYDYRKTHHERIPYRPEDLHSVFHVRELDVRKLLQIRTQVDIGLSHDWPQQVEIFGDFKLLFRKKKDFEEDSKHGRLGNQAAREVMDRLRPRYWFSAHLHVEFAATIPHGNVLTKRVEPSPGVPAVWAVEVASPKVLPEVLKPSPAVEVSSENSRPVANTMMAAYGNQNLAPHGEQADRLAAWGTFQKCDSKIRQQEFLDLAHRKEVERPNTDVDVTWKHLSSGKSADQQDSLVYANKRVKNDDEIDLDSENDSSHEDTTTSSTNKQSELTSFGTDQQADLEATTTGTRNICLQAGTDGANEGAPSNTQMSLVDQAVSENMRTKLPAAFARPPPKTTRQPMAHPEAIDNKLTKFLALDKPNNHNAFVKLLSIAPVSDQSNVNVCKPYRLQYDKEWLAITRVFADDLVLGDKNARIPDDLGENEYLPRIQEQESWVEENLVQKGLMNVPYNFTRSAPRSTPTGDIQHPTMPMEFPNLQTAEFCELLQIDNKFYLNEEQRFINYSSVPATQMANGDEDRHRGTGRRGGHRGRGRRGHRGGHRGSGRGTQ</sequence>
<accession>A0A9W9VSX2</accession>
<comment type="cofactor">
    <cofactor evidence="2">
        <name>Zn(2+)</name>
        <dbReference type="ChEBI" id="CHEBI:29105"/>
    </cofactor>
</comment>
<evidence type="ECO:0000256" key="13">
    <source>
        <dbReference type="SAM" id="MobiDB-lite"/>
    </source>
</evidence>
<evidence type="ECO:0000256" key="6">
    <source>
        <dbReference type="ARBA" id="ARBA00022664"/>
    </source>
</evidence>
<organism evidence="15 16">
    <name type="scientific">Penicillium cosmopolitanum</name>
    <dbReference type="NCBI Taxonomy" id="1131564"/>
    <lineage>
        <taxon>Eukaryota</taxon>
        <taxon>Fungi</taxon>
        <taxon>Dikarya</taxon>
        <taxon>Ascomycota</taxon>
        <taxon>Pezizomycotina</taxon>
        <taxon>Eurotiomycetes</taxon>
        <taxon>Eurotiomycetidae</taxon>
        <taxon>Eurotiales</taxon>
        <taxon>Aspergillaceae</taxon>
        <taxon>Penicillium</taxon>
    </lineage>
</organism>
<evidence type="ECO:0000256" key="8">
    <source>
        <dbReference type="ARBA" id="ARBA00022801"/>
    </source>
</evidence>
<dbReference type="CDD" id="cd00844">
    <property type="entry name" value="MPP_Dbr1_N"/>
    <property type="match status" value="1"/>
</dbReference>
<dbReference type="Proteomes" id="UP001147747">
    <property type="component" value="Unassembled WGS sequence"/>
</dbReference>
<dbReference type="PANTHER" id="PTHR12849">
    <property type="entry name" value="RNA LARIAT DEBRANCHING ENZYME"/>
    <property type="match status" value="1"/>
</dbReference>
<keyword evidence="10" id="KW-0408">Iron</keyword>
<dbReference type="GO" id="GO:0000398">
    <property type="term" value="P:mRNA splicing, via spliceosome"/>
    <property type="evidence" value="ECO:0007669"/>
    <property type="project" value="TreeGrafter"/>
</dbReference>
<gene>
    <name evidence="15" type="ORF">N7509_011264</name>
</gene>
<dbReference type="SUPFAM" id="SSF56300">
    <property type="entry name" value="Metallo-dependent phosphatases"/>
    <property type="match status" value="1"/>
</dbReference>
<dbReference type="GeneID" id="81374881"/>
<evidence type="ECO:0000313" key="15">
    <source>
        <dbReference type="EMBL" id="KAJ5388723.1"/>
    </source>
</evidence>
<dbReference type="GO" id="GO:0046872">
    <property type="term" value="F:metal ion binding"/>
    <property type="evidence" value="ECO:0007669"/>
    <property type="project" value="UniProtKB-KW"/>
</dbReference>
<evidence type="ECO:0000256" key="2">
    <source>
        <dbReference type="ARBA" id="ARBA00001947"/>
    </source>
</evidence>
<dbReference type="SMART" id="SM01124">
    <property type="entry name" value="DBR1"/>
    <property type="match status" value="1"/>
</dbReference>
<evidence type="ECO:0000256" key="11">
    <source>
        <dbReference type="ARBA" id="ARBA00023211"/>
    </source>
</evidence>
<dbReference type="GO" id="GO:0005634">
    <property type="term" value="C:nucleus"/>
    <property type="evidence" value="ECO:0007669"/>
    <property type="project" value="UniProtKB-SubCell"/>
</dbReference>
<dbReference type="PANTHER" id="PTHR12849:SF0">
    <property type="entry name" value="LARIAT DEBRANCHING ENZYME"/>
    <property type="match status" value="1"/>
</dbReference>
<dbReference type="OrthoDB" id="407609at2759"/>
<feature type="domain" description="Lariat debranching enzyme C-terminal" evidence="14">
    <location>
        <begin position="477"/>
        <end position="625"/>
    </location>
</feature>
<evidence type="ECO:0000259" key="14">
    <source>
        <dbReference type="SMART" id="SM01124"/>
    </source>
</evidence>
<dbReference type="InterPro" id="IPR007708">
    <property type="entry name" value="DBR1_C"/>
</dbReference>
<dbReference type="EMBL" id="JAPZBU010000009">
    <property type="protein sequence ID" value="KAJ5388723.1"/>
    <property type="molecule type" value="Genomic_DNA"/>
</dbReference>
<keyword evidence="7" id="KW-0479">Metal-binding</keyword>
<comment type="similarity">
    <text evidence="5">Belongs to the lariat debranching enzyme family.</text>
</comment>
<reference evidence="15" key="1">
    <citation type="submission" date="2022-12" db="EMBL/GenBank/DDBJ databases">
        <authorList>
            <person name="Petersen C."/>
        </authorList>
    </citation>
    <scope>NUCLEOTIDE SEQUENCE</scope>
    <source>
        <strain evidence="15">IBT 29677</strain>
    </source>
</reference>
<name>A0A9W9VSX2_9EURO</name>
<keyword evidence="9" id="KW-0862">Zinc</keyword>
<comment type="subcellular location">
    <subcellularLocation>
        <location evidence="4">Nucleus</location>
    </subcellularLocation>
</comment>